<dbReference type="Gene3D" id="3.40.50.720">
    <property type="entry name" value="NAD(P)-binding Rossmann-like Domain"/>
    <property type="match status" value="1"/>
</dbReference>
<dbReference type="PANTHER" id="PTHR43377">
    <property type="entry name" value="BILIVERDIN REDUCTASE A"/>
    <property type="match status" value="1"/>
</dbReference>
<evidence type="ECO:0000256" key="1">
    <source>
        <dbReference type="ARBA" id="ARBA00010928"/>
    </source>
</evidence>
<evidence type="ECO:0000313" key="4">
    <source>
        <dbReference type="EMBL" id="GBG07299.1"/>
    </source>
</evidence>
<dbReference type="InterPro" id="IPR000683">
    <property type="entry name" value="Gfo/Idh/MocA-like_OxRdtase_N"/>
</dbReference>
<accession>A0A2R5ENR6</accession>
<name>A0A2R5ENR6_9BACL</name>
<dbReference type="RefSeq" id="WP_108992380.1">
    <property type="nucleotide sequence ID" value="NZ_BDQX01000087.1"/>
</dbReference>
<dbReference type="SUPFAM" id="SSF55347">
    <property type="entry name" value="Glyceraldehyde-3-phosphate dehydrogenase-like, C-terminal domain"/>
    <property type="match status" value="1"/>
</dbReference>
<evidence type="ECO:0000313" key="5">
    <source>
        <dbReference type="Proteomes" id="UP000245202"/>
    </source>
</evidence>
<dbReference type="Proteomes" id="UP000245202">
    <property type="component" value="Unassembled WGS sequence"/>
</dbReference>
<dbReference type="AlphaFoldDB" id="A0A2R5ENR6"/>
<gene>
    <name evidence="4" type="ORF">PAT3040_01847</name>
</gene>
<dbReference type="Gene3D" id="3.30.360.10">
    <property type="entry name" value="Dihydrodipicolinate Reductase, domain 2"/>
    <property type="match status" value="1"/>
</dbReference>
<sequence length="432" mass="48066">MEQIESKFIPADRPMTAVIVGAGHRSLVYASYADEHPEELQIVAVVDPDAERRQLVADKYQLAAEMCFESVDELVEGPQIADAAINGTMDNVHVATCLPLLAAGYHILLEKPIGASESEVLELEAAAKRYNRHVMVCHVLRYAPYYAAIRKLIAEGEVGKIIHIHTEENVSYHHMAMAYVRGKWNSKQTGGSSMLMAKCCHDLDLITWMKSGVRPATVASVGSLLQFRPERAPEGSGTRCLLDCQIESTCMYSAKKHYVEQGLWVPYVSYNEHLGVNQTPEQVLESLRTDNPYGRCVWRCDNDVVDHQSVIVEFEDGSTATHNLNGATAKPCRSIHIIGEKGEIQGVMEDGWFTVRHPDPRQGHEYYERKVELNVSMDMHGGGDLRLVADFVNVLRGGTPSLSSTSLEQSIYGHLIGFAADRSREEKRTISL</sequence>
<dbReference type="Pfam" id="PF02894">
    <property type="entry name" value="GFO_IDH_MocA_C"/>
    <property type="match status" value="1"/>
</dbReference>
<evidence type="ECO:0000259" key="3">
    <source>
        <dbReference type="Pfam" id="PF02894"/>
    </source>
</evidence>
<comment type="caution">
    <text evidence="4">The sequence shown here is derived from an EMBL/GenBank/DDBJ whole genome shotgun (WGS) entry which is preliminary data.</text>
</comment>
<dbReference type="GO" id="GO:0000166">
    <property type="term" value="F:nucleotide binding"/>
    <property type="evidence" value="ECO:0007669"/>
    <property type="project" value="InterPro"/>
</dbReference>
<feature type="domain" description="Gfo/Idh/MocA-like oxidoreductase N-terminal" evidence="2">
    <location>
        <begin position="17"/>
        <end position="137"/>
    </location>
</feature>
<keyword evidence="5" id="KW-1185">Reference proteome</keyword>
<feature type="domain" description="Gfo/Idh/MocA-like oxidoreductase C-terminal" evidence="3">
    <location>
        <begin position="150"/>
        <end position="432"/>
    </location>
</feature>
<dbReference type="Pfam" id="PF01408">
    <property type="entry name" value="GFO_IDH_MocA"/>
    <property type="match status" value="1"/>
</dbReference>
<dbReference type="InterPro" id="IPR036291">
    <property type="entry name" value="NAD(P)-bd_dom_sf"/>
</dbReference>
<comment type="similarity">
    <text evidence="1">Belongs to the Gfo/Idh/MocA family.</text>
</comment>
<dbReference type="InterPro" id="IPR004104">
    <property type="entry name" value="Gfo/Idh/MocA-like_OxRdtase_C"/>
</dbReference>
<dbReference type="SUPFAM" id="SSF51735">
    <property type="entry name" value="NAD(P)-binding Rossmann-fold domains"/>
    <property type="match status" value="1"/>
</dbReference>
<dbReference type="PANTHER" id="PTHR43377:SF2">
    <property type="entry name" value="BINDING ROSSMANN FOLD OXIDOREDUCTASE, PUTATIVE (AFU_ORTHOLOGUE AFUA_4G00560)-RELATED"/>
    <property type="match status" value="1"/>
</dbReference>
<protein>
    <submittedName>
        <fullName evidence="4">Oxidoreductase</fullName>
    </submittedName>
</protein>
<proteinExistence type="inferred from homology"/>
<reference evidence="4 5" key="1">
    <citation type="submission" date="2017-08" db="EMBL/GenBank/DDBJ databases">
        <title>Substantial Increase in Enzyme Production by Combined Drug-Resistance Mutations in Paenibacillus agaridevorans.</title>
        <authorList>
            <person name="Tanaka Y."/>
            <person name="Funane K."/>
            <person name="Hosaka T."/>
            <person name="Shiwa Y."/>
            <person name="Fujita N."/>
            <person name="Miyazaki T."/>
            <person name="Yoshikawa H."/>
            <person name="Murakami K."/>
            <person name="Kasahara K."/>
            <person name="Inaoka T."/>
            <person name="Hiraga Y."/>
            <person name="Ochi K."/>
        </authorList>
    </citation>
    <scope>NUCLEOTIDE SEQUENCE [LARGE SCALE GENOMIC DNA]</scope>
    <source>
        <strain evidence="4 5">T-3040</strain>
    </source>
</reference>
<evidence type="ECO:0000259" key="2">
    <source>
        <dbReference type="Pfam" id="PF01408"/>
    </source>
</evidence>
<dbReference type="InterPro" id="IPR051450">
    <property type="entry name" value="Gfo/Idh/MocA_Oxidoreductases"/>
</dbReference>
<organism evidence="4 5">
    <name type="scientific">Paenibacillus agaridevorans</name>
    <dbReference type="NCBI Taxonomy" id="171404"/>
    <lineage>
        <taxon>Bacteria</taxon>
        <taxon>Bacillati</taxon>
        <taxon>Bacillota</taxon>
        <taxon>Bacilli</taxon>
        <taxon>Bacillales</taxon>
        <taxon>Paenibacillaceae</taxon>
        <taxon>Paenibacillus</taxon>
    </lineage>
</organism>
<dbReference type="EMBL" id="BDQX01000087">
    <property type="protein sequence ID" value="GBG07299.1"/>
    <property type="molecule type" value="Genomic_DNA"/>
</dbReference>